<dbReference type="Proteomes" id="UP000029120">
    <property type="component" value="Chromosome 6"/>
</dbReference>
<feature type="domain" description="F-box/LRR-repeat protein 15/At3g58940/PEG3-like LRR" evidence="1">
    <location>
        <begin position="75"/>
        <end position="212"/>
    </location>
</feature>
<dbReference type="Gramene" id="KFK33282">
    <property type="protein sequence ID" value="KFK33282"/>
    <property type="gene ID" value="AALP_AA6G354700"/>
</dbReference>
<dbReference type="Pfam" id="PF24758">
    <property type="entry name" value="LRR_At5g56370"/>
    <property type="match status" value="1"/>
</dbReference>
<accession>A0A087GTT0</accession>
<protein>
    <recommendedName>
        <fullName evidence="1">F-box/LRR-repeat protein 15/At3g58940/PEG3-like LRR domain-containing protein</fullName>
    </recommendedName>
</protein>
<reference evidence="3" key="1">
    <citation type="journal article" date="2015" name="Nat. Plants">
        <title>Genome expansion of Arabis alpina linked with retrotransposition and reduced symmetric DNA methylation.</title>
        <authorList>
            <person name="Willing E.M."/>
            <person name="Rawat V."/>
            <person name="Mandakova T."/>
            <person name="Maumus F."/>
            <person name="James G.V."/>
            <person name="Nordstroem K.J."/>
            <person name="Becker C."/>
            <person name="Warthmann N."/>
            <person name="Chica C."/>
            <person name="Szarzynska B."/>
            <person name="Zytnicki M."/>
            <person name="Albani M.C."/>
            <person name="Kiefer C."/>
            <person name="Bergonzi S."/>
            <person name="Castaings L."/>
            <person name="Mateos J.L."/>
            <person name="Berns M.C."/>
            <person name="Bujdoso N."/>
            <person name="Piofczyk T."/>
            <person name="de Lorenzo L."/>
            <person name="Barrero-Sicilia C."/>
            <person name="Mateos I."/>
            <person name="Piednoel M."/>
            <person name="Hagmann J."/>
            <person name="Chen-Min-Tao R."/>
            <person name="Iglesias-Fernandez R."/>
            <person name="Schuster S.C."/>
            <person name="Alonso-Blanco C."/>
            <person name="Roudier F."/>
            <person name="Carbonero P."/>
            <person name="Paz-Ares J."/>
            <person name="Davis S.J."/>
            <person name="Pecinka A."/>
            <person name="Quesneville H."/>
            <person name="Colot V."/>
            <person name="Lysak M.A."/>
            <person name="Weigel D."/>
            <person name="Coupland G."/>
            <person name="Schneeberger K."/>
        </authorList>
    </citation>
    <scope>NUCLEOTIDE SEQUENCE [LARGE SCALE GENOMIC DNA]</scope>
    <source>
        <strain evidence="3">cv. Pajares</strain>
    </source>
</reference>
<keyword evidence="3" id="KW-1185">Reference proteome</keyword>
<dbReference type="PANTHER" id="PTHR31900:SF34">
    <property type="entry name" value="EMB|CAB62440.1-RELATED"/>
    <property type="match status" value="1"/>
</dbReference>
<sequence length="277" mass="31378">MSVLSKRWKSLWKMMPHLEFICKWTNDLERFSDNVCKTLLSHKAPVLQSLHVEIDSFDDPNMGTIGIMIGIAFGHHVRELVLHVCSAKTSFTFPRSLYNCETLETLVLSGLVRVHVPFPVCLKSLKTLHLHRVKYEDEESVVNLLSGCSSLENLLVNRFVFDDLKTFTIAVPSLQRLTLIDVNNDEDEDDDEDDDKDEMSSIYLINAPCLKYLRIKGFNKLGSILFENTPELVRANIDIKDEYNITNMSSVYKSASSSVFASNGVVYIPKDGVPKGN</sequence>
<evidence type="ECO:0000259" key="1">
    <source>
        <dbReference type="Pfam" id="PF24758"/>
    </source>
</evidence>
<dbReference type="SUPFAM" id="SSF52047">
    <property type="entry name" value="RNI-like"/>
    <property type="match status" value="1"/>
</dbReference>
<dbReference type="AlphaFoldDB" id="A0A087GTT0"/>
<dbReference type="InterPro" id="IPR050232">
    <property type="entry name" value="FBL13/AtMIF1-like"/>
</dbReference>
<dbReference type="OMA" id="YLINAPC"/>
<evidence type="ECO:0000313" key="3">
    <source>
        <dbReference type="Proteomes" id="UP000029120"/>
    </source>
</evidence>
<dbReference type="InterPro" id="IPR055411">
    <property type="entry name" value="LRR_FXL15/At3g58940/PEG3-like"/>
</dbReference>
<proteinExistence type="predicted"/>
<name>A0A087GTT0_ARAAL</name>
<dbReference type="OrthoDB" id="1298252at2759"/>
<dbReference type="InterPro" id="IPR032675">
    <property type="entry name" value="LRR_dom_sf"/>
</dbReference>
<organism evidence="2 3">
    <name type="scientific">Arabis alpina</name>
    <name type="common">Alpine rock-cress</name>
    <dbReference type="NCBI Taxonomy" id="50452"/>
    <lineage>
        <taxon>Eukaryota</taxon>
        <taxon>Viridiplantae</taxon>
        <taxon>Streptophyta</taxon>
        <taxon>Embryophyta</taxon>
        <taxon>Tracheophyta</taxon>
        <taxon>Spermatophyta</taxon>
        <taxon>Magnoliopsida</taxon>
        <taxon>eudicotyledons</taxon>
        <taxon>Gunneridae</taxon>
        <taxon>Pentapetalae</taxon>
        <taxon>rosids</taxon>
        <taxon>malvids</taxon>
        <taxon>Brassicales</taxon>
        <taxon>Brassicaceae</taxon>
        <taxon>Arabideae</taxon>
        <taxon>Arabis</taxon>
    </lineage>
</organism>
<dbReference type="EMBL" id="CM002874">
    <property type="protein sequence ID" value="KFK33282.1"/>
    <property type="molecule type" value="Genomic_DNA"/>
</dbReference>
<dbReference type="Gene3D" id="3.80.10.10">
    <property type="entry name" value="Ribonuclease Inhibitor"/>
    <property type="match status" value="1"/>
</dbReference>
<dbReference type="PANTHER" id="PTHR31900">
    <property type="entry name" value="F-BOX/RNI SUPERFAMILY PROTEIN-RELATED"/>
    <property type="match status" value="1"/>
</dbReference>
<evidence type="ECO:0000313" key="2">
    <source>
        <dbReference type="EMBL" id="KFK33282.1"/>
    </source>
</evidence>
<gene>
    <name evidence="2" type="ordered locus">AALP_Aa6g354700</name>
</gene>